<keyword evidence="4" id="KW-0238">DNA-binding</keyword>
<dbReference type="SUPFAM" id="SSF52540">
    <property type="entry name" value="P-loop containing nucleoside triphosphate hydrolases"/>
    <property type="match status" value="1"/>
</dbReference>
<dbReference type="OrthoDB" id="29596at2759"/>
<dbReference type="GO" id="GO:0005524">
    <property type="term" value="F:ATP binding"/>
    <property type="evidence" value="ECO:0007669"/>
    <property type="project" value="UniProtKB-KW"/>
</dbReference>
<dbReference type="EMBL" id="KZ301971">
    <property type="protein sequence ID" value="PFH54106.1"/>
    <property type="molecule type" value="Genomic_DNA"/>
</dbReference>
<dbReference type="Pfam" id="PF00488">
    <property type="entry name" value="MutS_V"/>
    <property type="match status" value="1"/>
</dbReference>
<accession>A0A2A9P0M3</accession>
<name>A0A2A9P0M3_9AGAR</name>
<evidence type="ECO:0000256" key="2">
    <source>
        <dbReference type="ARBA" id="ARBA00022741"/>
    </source>
</evidence>
<dbReference type="PANTHER" id="PTHR11361:SF20">
    <property type="entry name" value="MUTS PROTEIN HOMOLOG 5"/>
    <property type="match status" value="1"/>
</dbReference>
<dbReference type="PROSITE" id="PS00486">
    <property type="entry name" value="DNA_MISMATCH_REPAIR_2"/>
    <property type="match status" value="1"/>
</dbReference>
<sequence length="879" mass="97848">MPVAKRKKVSIEDECSSSIEDELNDRKKVSGRFGCAYYDPQKLTIYALEDTQESSHYDIMRMLLEQAGAMAVLTSSNSDDDFIDMLQDYMDAGGGFFQVRPRKDFLPNKGRERLLCLGLLSELPEVDMDDLEVPDPDFGANTRERNAYNFIRQRAIGGNPNQARWNAMIRLSNFASVESAPFCMASIGALIDYLVRERAVGDLDNDGIAGLEVNDIEIISPHGAMQINADALFSLQIFENESHASMHSDKTKEGLSLFGILNHTKTTMGRSLLRTWLMRPSLSLEVINARHDAVECFTEPENQVTAGTMHTQLKGIKNMPRILCMMKSGRAKLSDWQGLVKFTFHAAMLRDALNELHRAAGVPIINELISVLDVPLFRSIGAQVNDVIDWEESAISDRVCVRPHVDEYLDNKKHTYYGIDSVLSEVAERICQSLPYPYVPSLNVVYFPQLGFLICVPTQEEWKAEGIPDLDGWIFQQCSAHVYFKSEEMTELDTHIGDLHSSIVDREIEILQELLNNVIVASEAIKRACTVCAELDCLLSFAMASRMLNYHRPCMVDDNIIDIKQGRHPLQEQVVDAFVPNDFFLVGGAGLATRDDRKSVMLCTGANACGKSIYLKQVALIQFMGQIGCFVPAASATLGLVDKIFTRVSTRESVSKIQSAFMIDLNQVSYALRNCTPHSLILLDEFGKGTQNTDGAGLLCGVLKHLLNRGTSCPKVIAATHFHEIFRTDILDSESVPIAFRHMEVLFTSASTGSVLDSSESRLNTDNDEPIGIRPGEKITYLYRVAEGLSRESHAAKCAELFGVPPRIVDRARYVSQLVSTHEIGKLLDEGMSLDEKRELEEAEAICRRFLTWNLEDKQGLGEGGVKSKLAQVLGKTAS</sequence>
<gene>
    <name evidence="6" type="ORF">AMATHDRAFT_78818</name>
</gene>
<keyword evidence="2" id="KW-0547">Nucleotide-binding</keyword>
<evidence type="ECO:0000313" key="7">
    <source>
        <dbReference type="Proteomes" id="UP000242287"/>
    </source>
</evidence>
<feature type="domain" description="DNA mismatch repair proteins mutS family" evidence="5">
    <location>
        <begin position="679"/>
        <end position="695"/>
    </location>
</feature>
<dbReference type="Gene3D" id="1.10.1420.10">
    <property type="match status" value="1"/>
</dbReference>
<evidence type="ECO:0000256" key="3">
    <source>
        <dbReference type="ARBA" id="ARBA00022840"/>
    </source>
</evidence>
<proteinExistence type="inferred from homology"/>
<protein>
    <recommendedName>
        <fullName evidence="5">DNA mismatch repair proteins mutS family domain-containing protein</fullName>
    </recommendedName>
</protein>
<dbReference type="GO" id="GO:0005634">
    <property type="term" value="C:nucleus"/>
    <property type="evidence" value="ECO:0007669"/>
    <property type="project" value="TreeGrafter"/>
</dbReference>
<dbReference type="CDD" id="cd03281">
    <property type="entry name" value="ABC_MSH5_euk"/>
    <property type="match status" value="1"/>
</dbReference>
<dbReference type="Gene3D" id="3.40.50.300">
    <property type="entry name" value="P-loop containing nucleotide triphosphate hydrolases"/>
    <property type="match status" value="1"/>
</dbReference>
<dbReference type="GO" id="GO:0030983">
    <property type="term" value="F:mismatched DNA binding"/>
    <property type="evidence" value="ECO:0007669"/>
    <property type="project" value="InterPro"/>
</dbReference>
<dbReference type="SMART" id="SM00533">
    <property type="entry name" value="MUTSd"/>
    <property type="match status" value="1"/>
</dbReference>
<comment type="similarity">
    <text evidence="1">Belongs to the DNA mismatch repair MutS family.</text>
</comment>
<dbReference type="InterPro" id="IPR036187">
    <property type="entry name" value="DNA_mismatch_repair_MutS_sf"/>
</dbReference>
<evidence type="ECO:0000313" key="6">
    <source>
        <dbReference type="EMBL" id="PFH54106.1"/>
    </source>
</evidence>
<dbReference type="GO" id="GO:0051026">
    <property type="term" value="P:chiasma assembly"/>
    <property type="evidence" value="ECO:0007669"/>
    <property type="project" value="TreeGrafter"/>
</dbReference>
<keyword evidence="3" id="KW-0067">ATP-binding</keyword>
<dbReference type="InterPro" id="IPR027417">
    <property type="entry name" value="P-loop_NTPase"/>
</dbReference>
<keyword evidence="7" id="KW-1185">Reference proteome</keyword>
<dbReference type="SMART" id="SM00534">
    <property type="entry name" value="MUTSac"/>
    <property type="match status" value="1"/>
</dbReference>
<dbReference type="PANTHER" id="PTHR11361">
    <property type="entry name" value="DNA MISMATCH REPAIR PROTEIN MUTS FAMILY MEMBER"/>
    <property type="match status" value="1"/>
</dbReference>
<dbReference type="GO" id="GO:0140664">
    <property type="term" value="F:ATP-dependent DNA damage sensor activity"/>
    <property type="evidence" value="ECO:0007669"/>
    <property type="project" value="InterPro"/>
</dbReference>
<dbReference type="GO" id="GO:0006298">
    <property type="term" value="P:mismatch repair"/>
    <property type="evidence" value="ECO:0007669"/>
    <property type="project" value="InterPro"/>
</dbReference>
<dbReference type="Pfam" id="PF05192">
    <property type="entry name" value="MutS_III"/>
    <property type="match status" value="1"/>
</dbReference>
<reference evidence="6 7" key="1">
    <citation type="submission" date="2014-02" db="EMBL/GenBank/DDBJ databases">
        <title>Transposable element dynamics among asymbiotic and ectomycorrhizal Amanita fungi.</title>
        <authorList>
            <consortium name="DOE Joint Genome Institute"/>
            <person name="Hess J."/>
            <person name="Skrede I."/>
            <person name="Wolfe B."/>
            <person name="LaButti K."/>
            <person name="Ohm R.A."/>
            <person name="Grigoriev I.V."/>
            <person name="Pringle A."/>
        </authorList>
    </citation>
    <scope>NUCLEOTIDE SEQUENCE [LARGE SCALE GENOMIC DNA]</scope>
    <source>
        <strain evidence="6 7">SKay4041</strain>
    </source>
</reference>
<dbReference type="AlphaFoldDB" id="A0A2A9P0M3"/>
<dbReference type="Proteomes" id="UP000242287">
    <property type="component" value="Unassembled WGS sequence"/>
</dbReference>
<evidence type="ECO:0000256" key="1">
    <source>
        <dbReference type="ARBA" id="ARBA00006271"/>
    </source>
</evidence>
<dbReference type="SUPFAM" id="SSF48334">
    <property type="entry name" value="DNA repair protein MutS, domain III"/>
    <property type="match status" value="1"/>
</dbReference>
<dbReference type="InterPro" id="IPR045076">
    <property type="entry name" value="MutS"/>
</dbReference>
<dbReference type="STRING" id="703135.A0A2A9P0M3"/>
<dbReference type="InterPro" id="IPR007696">
    <property type="entry name" value="DNA_mismatch_repair_MutS_core"/>
</dbReference>
<evidence type="ECO:0000259" key="5">
    <source>
        <dbReference type="PROSITE" id="PS00486"/>
    </source>
</evidence>
<evidence type="ECO:0000256" key="4">
    <source>
        <dbReference type="ARBA" id="ARBA00023125"/>
    </source>
</evidence>
<dbReference type="InterPro" id="IPR000432">
    <property type="entry name" value="DNA_mismatch_repair_MutS_C"/>
</dbReference>
<organism evidence="6 7">
    <name type="scientific">Amanita thiersii Skay4041</name>
    <dbReference type="NCBI Taxonomy" id="703135"/>
    <lineage>
        <taxon>Eukaryota</taxon>
        <taxon>Fungi</taxon>
        <taxon>Dikarya</taxon>
        <taxon>Basidiomycota</taxon>
        <taxon>Agaricomycotina</taxon>
        <taxon>Agaricomycetes</taxon>
        <taxon>Agaricomycetidae</taxon>
        <taxon>Agaricales</taxon>
        <taxon>Pluteineae</taxon>
        <taxon>Amanitaceae</taxon>
        <taxon>Amanita</taxon>
    </lineage>
</organism>